<feature type="domain" description="Protein FecR C-terminal" evidence="3">
    <location>
        <begin position="305"/>
        <end position="370"/>
    </location>
</feature>
<dbReference type="Pfam" id="PF04773">
    <property type="entry name" value="FecR"/>
    <property type="match status" value="1"/>
</dbReference>
<dbReference type="PIRSF" id="PIRSF018266">
    <property type="entry name" value="FecR"/>
    <property type="match status" value="1"/>
</dbReference>
<dbReference type="InterPro" id="IPR006860">
    <property type="entry name" value="FecR"/>
</dbReference>
<keyword evidence="1" id="KW-0472">Membrane</keyword>
<dbReference type="Proteomes" id="UP000681315">
    <property type="component" value="Unassembled WGS sequence"/>
</dbReference>
<reference evidence="4 5" key="1">
    <citation type="submission" date="2021-03" db="EMBL/GenBank/DDBJ databases">
        <title>Gelidibacter sp. nov., isolated from costal sediment.</title>
        <authorList>
            <person name="Lun K.-Y."/>
        </authorList>
    </citation>
    <scope>NUCLEOTIDE SEQUENCE [LARGE SCALE GENOMIC DNA]</scope>
    <source>
        <strain evidence="4 5">DF109</strain>
    </source>
</reference>
<keyword evidence="5" id="KW-1185">Reference proteome</keyword>
<sequence length="370" mass="42391">MTVEDFLENDVFIFYMLTKDPDSVCYWEKHLKNHPEDNSNFEKAVAILNTVKVNKEFIPSEDRKHLHNRIFKEPATHNIIKRRKRRKSLFVATAVVFVFLSLGIFTTLNQPKDFEVLVEKSNEKLPVQLITNNKTFLFSDNEVLTVKEEGVINLQGENIELSDTTTYNILKVPFGKRSELVLADGSKLWINSGSTVKFPSKFNDSTRNVYIEGEIYIEVSKNQLKPFIVNTSNFDVNVYGTAFNVKAYEGSENQRVVLVEGSVNVTAQNDMSSLMTPNESLEITPSQLVKKGVDPKFYTSWKNGYLEFDETPIEDVLLELSRYYNVTFLETENEFIGKTCTGKIYLSSNLRDVLETLSTLSNTSFKVKEK</sequence>
<evidence type="ECO:0000313" key="5">
    <source>
        <dbReference type="Proteomes" id="UP000681315"/>
    </source>
</evidence>
<dbReference type="InterPro" id="IPR032508">
    <property type="entry name" value="FecR_C"/>
</dbReference>
<protein>
    <submittedName>
        <fullName evidence="4">FecR domain-containing protein</fullName>
    </submittedName>
</protein>
<gene>
    <name evidence="4" type="ORF">J4051_01020</name>
</gene>
<keyword evidence="1" id="KW-0812">Transmembrane</keyword>
<dbReference type="PANTHER" id="PTHR30273">
    <property type="entry name" value="PERIPLASMIC SIGNAL SENSOR AND SIGMA FACTOR ACTIVATOR FECR-RELATED"/>
    <property type="match status" value="1"/>
</dbReference>
<evidence type="ECO:0000313" key="4">
    <source>
        <dbReference type="EMBL" id="MBO3096832.1"/>
    </source>
</evidence>
<dbReference type="Pfam" id="PF16344">
    <property type="entry name" value="FecR_C"/>
    <property type="match status" value="1"/>
</dbReference>
<dbReference type="RefSeq" id="WP_208231748.1">
    <property type="nucleotide sequence ID" value="NZ_JAGEVG010000001.1"/>
</dbReference>
<organism evidence="4 5">
    <name type="scientific">Gelidibacter pelagius</name>
    <dbReference type="NCBI Taxonomy" id="2819985"/>
    <lineage>
        <taxon>Bacteria</taxon>
        <taxon>Pseudomonadati</taxon>
        <taxon>Bacteroidota</taxon>
        <taxon>Flavobacteriia</taxon>
        <taxon>Flavobacteriales</taxon>
        <taxon>Flavobacteriaceae</taxon>
        <taxon>Gelidibacter</taxon>
    </lineage>
</organism>
<evidence type="ECO:0000256" key="1">
    <source>
        <dbReference type="SAM" id="Phobius"/>
    </source>
</evidence>
<dbReference type="PANTHER" id="PTHR30273:SF2">
    <property type="entry name" value="PROTEIN FECR"/>
    <property type="match status" value="1"/>
</dbReference>
<feature type="transmembrane region" description="Helical" evidence="1">
    <location>
        <begin position="89"/>
        <end position="108"/>
    </location>
</feature>
<accession>A0ABS3SPH4</accession>
<dbReference type="Gene3D" id="2.60.120.1440">
    <property type="match status" value="1"/>
</dbReference>
<evidence type="ECO:0000259" key="2">
    <source>
        <dbReference type="Pfam" id="PF04773"/>
    </source>
</evidence>
<dbReference type="InterPro" id="IPR012373">
    <property type="entry name" value="Ferrdict_sens_TM"/>
</dbReference>
<proteinExistence type="predicted"/>
<feature type="domain" description="FecR protein" evidence="2">
    <location>
        <begin position="173"/>
        <end position="264"/>
    </location>
</feature>
<keyword evidence="1" id="KW-1133">Transmembrane helix</keyword>
<dbReference type="EMBL" id="JAGEVG010000001">
    <property type="protein sequence ID" value="MBO3096832.1"/>
    <property type="molecule type" value="Genomic_DNA"/>
</dbReference>
<evidence type="ECO:0000259" key="3">
    <source>
        <dbReference type="Pfam" id="PF16344"/>
    </source>
</evidence>
<dbReference type="Gene3D" id="3.55.50.30">
    <property type="match status" value="1"/>
</dbReference>
<comment type="caution">
    <text evidence="4">The sequence shown here is derived from an EMBL/GenBank/DDBJ whole genome shotgun (WGS) entry which is preliminary data.</text>
</comment>
<name>A0ABS3SPH4_9FLAO</name>